<dbReference type="PROSITE" id="PS51011">
    <property type="entry name" value="ARID"/>
    <property type="match status" value="1"/>
</dbReference>
<dbReference type="PANTHER" id="PTHR22970">
    <property type="entry name" value="AT-RICH INTERACTIVE DOMAIN-CONTAINING PROTEIN 2"/>
    <property type="match status" value="1"/>
</dbReference>
<evidence type="ECO:0008006" key="10">
    <source>
        <dbReference type="Google" id="ProtNLM"/>
    </source>
</evidence>
<dbReference type="InterPro" id="IPR003150">
    <property type="entry name" value="DNA-bd_RFX"/>
</dbReference>
<feature type="compositionally biased region" description="Polar residues" evidence="5">
    <location>
        <begin position="199"/>
        <end position="217"/>
    </location>
</feature>
<feature type="domain" description="ARID" evidence="6">
    <location>
        <begin position="14"/>
        <end position="111"/>
    </location>
</feature>
<gene>
    <name evidence="8" type="ORF">EV356DRAFT_459450</name>
</gene>
<evidence type="ECO:0000313" key="9">
    <source>
        <dbReference type="Proteomes" id="UP000800092"/>
    </source>
</evidence>
<feature type="region of interest" description="Disordered" evidence="5">
    <location>
        <begin position="802"/>
        <end position="838"/>
    </location>
</feature>
<dbReference type="PROSITE" id="PS51526">
    <property type="entry name" value="RFX_DBD"/>
    <property type="match status" value="1"/>
</dbReference>
<evidence type="ECO:0000259" key="6">
    <source>
        <dbReference type="PROSITE" id="PS51011"/>
    </source>
</evidence>
<evidence type="ECO:0000256" key="5">
    <source>
        <dbReference type="SAM" id="MobiDB-lite"/>
    </source>
</evidence>
<dbReference type="SMART" id="SM00501">
    <property type="entry name" value="BRIGHT"/>
    <property type="match status" value="1"/>
</dbReference>
<dbReference type="InterPro" id="IPR001606">
    <property type="entry name" value="ARID_dom"/>
</dbReference>
<dbReference type="GO" id="GO:0016586">
    <property type="term" value="C:RSC-type complex"/>
    <property type="evidence" value="ECO:0007669"/>
    <property type="project" value="TreeGrafter"/>
</dbReference>
<dbReference type="Gene3D" id="3.30.160.60">
    <property type="entry name" value="Classic Zinc Finger"/>
    <property type="match status" value="1"/>
</dbReference>
<dbReference type="OrthoDB" id="338531at2759"/>
<keyword evidence="1" id="KW-0156">Chromatin regulator</keyword>
<evidence type="ECO:0000256" key="1">
    <source>
        <dbReference type="ARBA" id="ARBA00022853"/>
    </source>
</evidence>
<evidence type="ECO:0000256" key="2">
    <source>
        <dbReference type="ARBA" id="ARBA00023015"/>
    </source>
</evidence>
<accession>A0A6A6HQB3</accession>
<dbReference type="FunFam" id="1.10.150.60:FF:000021">
    <property type="entry name" value="Chromatin structure-remodeling complex subunit rsc9"/>
    <property type="match status" value="1"/>
</dbReference>
<dbReference type="Proteomes" id="UP000800092">
    <property type="component" value="Unassembled WGS sequence"/>
</dbReference>
<keyword evidence="9" id="KW-1185">Reference proteome</keyword>
<dbReference type="EMBL" id="ML991772">
    <property type="protein sequence ID" value="KAF2239630.1"/>
    <property type="molecule type" value="Genomic_DNA"/>
</dbReference>
<dbReference type="GO" id="GO:0006325">
    <property type="term" value="P:chromatin organization"/>
    <property type="evidence" value="ECO:0007669"/>
    <property type="project" value="UniProtKB-KW"/>
</dbReference>
<organism evidence="8 9">
    <name type="scientific">Viridothelium virens</name>
    <name type="common">Speckled blister lichen</name>
    <name type="synonym">Trypethelium virens</name>
    <dbReference type="NCBI Taxonomy" id="1048519"/>
    <lineage>
        <taxon>Eukaryota</taxon>
        <taxon>Fungi</taxon>
        <taxon>Dikarya</taxon>
        <taxon>Ascomycota</taxon>
        <taxon>Pezizomycotina</taxon>
        <taxon>Dothideomycetes</taxon>
        <taxon>Dothideomycetes incertae sedis</taxon>
        <taxon>Trypetheliales</taxon>
        <taxon>Trypetheliaceae</taxon>
        <taxon>Viridothelium</taxon>
    </lineage>
</organism>
<evidence type="ECO:0000256" key="3">
    <source>
        <dbReference type="ARBA" id="ARBA00023163"/>
    </source>
</evidence>
<dbReference type="AlphaFoldDB" id="A0A6A6HQB3"/>
<dbReference type="CDD" id="cd16100">
    <property type="entry name" value="ARID"/>
    <property type="match status" value="1"/>
</dbReference>
<feature type="domain" description="RFX-type winged-helix" evidence="7">
    <location>
        <begin position="624"/>
        <end position="700"/>
    </location>
</feature>
<dbReference type="SUPFAM" id="SSF48371">
    <property type="entry name" value="ARM repeat"/>
    <property type="match status" value="1"/>
</dbReference>
<dbReference type="InterPro" id="IPR016024">
    <property type="entry name" value="ARM-type_fold"/>
</dbReference>
<dbReference type="GO" id="GO:0003677">
    <property type="term" value="F:DNA binding"/>
    <property type="evidence" value="ECO:0007669"/>
    <property type="project" value="InterPro"/>
</dbReference>
<dbReference type="InterPro" id="IPR036431">
    <property type="entry name" value="ARID_dom_sf"/>
</dbReference>
<dbReference type="SUPFAM" id="SSF46774">
    <property type="entry name" value="ARID-like"/>
    <property type="match status" value="1"/>
</dbReference>
<keyword evidence="3" id="KW-0804">Transcription</keyword>
<evidence type="ECO:0000256" key="4">
    <source>
        <dbReference type="ARBA" id="ARBA00023242"/>
    </source>
</evidence>
<feature type="region of interest" description="Disordered" evidence="5">
    <location>
        <begin position="251"/>
        <end position="272"/>
    </location>
</feature>
<dbReference type="GO" id="GO:0006355">
    <property type="term" value="P:regulation of DNA-templated transcription"/>
    <property type="evidence" value="ECO:0007669"/>
    <property type="project" value="InterPro"/>
</dbReference>
<keyword evidence="2" id="KW-0805">Transcription regulation</keyword>
<reference evidence="8" key="1">
    <citation type="journal article" date="2020" name="Stud. Mycol.">
        <title>101 Dothideomycetes genomes: a test case for predicting lifestyles and emergence of pathogens.</title>
        <authorList>
            <person name="Haridas S."/>
            <person name="Albert R."/>
            <person name="Binder M."/>
            <person name="Bloem J."/>
            <person name="Labutti K."/>
            <person name="Salamov A."/>
            <person name="Andreopoulos B."/>
            <person name="Baker S."/>
            <person name="Barry K."/>
            <person name="Bills G."/>
            <person name="Bluhm B."/>
            <person name="Cannon C."/>
            <person name="Castanera R."/>
            <person name="Culley D."/>
            <person name="Daum C."/>
            <person name="Ezra D."/>
            <person name="Gonzalez J."/>
            <person name="Henrissat B."/>
            <person name="Kuo A."/>
            <person name="Liang C."/>
            <person name="Lipzen A."/>
            <person name="Lutzoni F."/>
            <person name="Magnuson J."/>
            <person name="Mondo S."/>
            <person name="Nolan M."/>
            <person name="Ohm R."/>
            <person name="Pangilinan J."/>
            <person name="Park H.-J."/>
            <person name="Ramirez L."/>
            <person name="Alfaro M."/>
            <person name="Sun H."/>
            <person name="Tritt A."/>
            <person name="Yoshinaga Y."/>
            <person name="Zwiers L.-H."/>
            <person name="Turgeon B."/>
            <person name="Goodwin S."/>
            <person name="Spatafora J."/>
            <person name="Crous P."/>
            <person name="Grigoriev I."/>
        </authorList>
    </citation>
    <scope>NUCLEOTIDE SEQUENCE</scope>
    <source>
        <strain evidence="8">Tuck. ex Michener</strain>
    </source>
</reference>
<feature type="compositionally biased region" description="Polar residues" evidence="5">
    <location>
        <begin position="805"/>
        <end position="826"/>
    </location>
</feature>
<name>A0A6A6HQB3_VIRVR</name>
<dbReference type="SMART" id="SM01014">
    <property type="entry name" value="ARID"/>
    <property type="match status" value="1"/>
</dbReference>
<sequence length="927" mass="104577">MAPARPRGPDIERGEEYDAFIEKLEDFHEKRGTTFDREPKIGSRQLDLYRLYQRVIEEGGYDVVSDTKGNKLAWRKIAQEFFPGLPNLPTLVFTVKTAYYKNLAAFEIADHWEEEPPPKEILEDVTAKGGDLRNRTLENYSRPMKHDMETNGQDGEQSEEEKTPKQEEKAETEEPGSTGRATRSLRQAPPQRVLFQPDLGSTRQTRNSSNQVNSPSPALNLYGMTNGVQTNGASMTLANYEPRPQLPLTLKPVTTPANNPEHFSQKRSRAKDDVAGRASQKHKGMMLPGTGFTGPNIYIRALLALESHIAGEESYALHHLVKISHERGDKYRFDQFPGLAEALTAKVLEVTSLFYDVEWDISYRVAAPADESSTLDGLQGTADVLQKLGTKIPIDNDDEVHTADFLAALGRINEAGLVIRNMVMLEENAAYLAKIPSIRDFITIALNMPKRPAVVELQHYALEIAEQLTKYFAVTPHDPLYTSLLGLLETTDRGAIITSLRAIGRISMNLDENYRLRDVPVPIIRRICEWLMIDDEELRNACLDFLYQYTALIDNVETLIQNVSVEGVVKQLVRLLMHSANLEERREKSRHHSSVKEPTNSENIPKLSQDLIEQLLKFEEPERSSHWLRACFEDDPVGEMTQIALWHAYQSCFGSHAQYHSPLLIAGDFIKNVSSTFLGASAQVANSGQKYIIKGIRPRSSPVDPKGRIYSRCQWRIAPSPSAPLVARSKSGLDEAQCEEFARDPEMMWRHVINDHLKVPRKDNTYDLSIRQDRKYTCKWGGCTHFPKSTKNAFEVGMHIKTHLSDSSRQASQRPKSNRFTTNEPETPSHKRDNTVPKTWLNTQTDERNDAAGLPLTASLVLRNLARLLPKVDVPVPGSQNSKPEEGEWVRVVFSPVKEQLYFVAAFNWNLRDYISSLTQAIAAAGA</sequence>
<protein>
    <recommendedName>
        <fullName evidence="10">RSC complex subunit Rsc9</fullName>
    </recommendedName>
</protein>
<dbReference type="Pfam" id="PF01388">
    <property type="entry name" value="ARID"/>
    <property type="match status" value="1"/>
</dbReference>
<dbReference type="Gene3D" id="1.10.150.60">
    <property type="entry name" value="ARID DNA-binding domain"/>
    <property type="match status" value="1"/>
</dbReference>
<dbReference type="PANTHER" id="PTHR22970:SF14">
    <property type="entry name" value="AT-RICH INTERACTIVE DOMAIN-CONTAINING PROTEIN 2"/>
    <property type="match status" value="1"/>
</dbReference>
<feature type="compositionally biased region" description="Basic and acidic residues" evidence="5">
    <location>
        <begin position="160"/>
        <end position="169"/>
    </location>
</feature>
<proteinExistence type="predicted"/>
<feature type="region of interest" description="Disordered" evidence="5">
    <location>
        <begin position="124"/>
        <end position="220"/>
    </location>
</feature>
<dbReference type="InterPro" id="IPR052406">
    <property type="entry name" value="Chromatin_Remodeling_Comp"/>
</dbReference>
<evidence type="ECO:0000313" key="8">
    <source>
        <dbReference type="EMBL" id="KAF2239630.1"/>
    </source>
</evidence>
<feature type="compositionally biased region" description="Basic and acidic residues" evidence="5">
    <location>
        <begin position="124"/>
        <end position="136"/>
    </location>
</feature>
<keyword evidence="4" id="KW-0539">Nucleus</keyword>
<evidence type="ECO:0000259" key="7">
    <source>
        <dbReference type="PROSITE" id="PS51526"/>
    </source>
</evidence>